<evidence type="ECO:0000259" key="3">
    <source>
        <dbReference type="Pfam" id="PF22754"/>
    </source>
</evidence>
<evidence type="ECO:0000256" key="1">
    <source>
        <dbReference type="ARBA" id="ARBA00004123"/>
    </source>
</evidence>
<dbReference type="EMBL" id="CM018031">
    <property type="protein sequence ID" value="KAA8549482.1"/>
    <property type="molecule type" value="Genomic_DNA"/>
</dbReference>
<dbReference type="GO" id="GO:0005634">
    <property type="term" value="C:nucleus"/>
    <property type="evidence" value="ECO:0007669"/>
    <property type="project" value="UniProtKB-SubCell"/>
</dbReference>
<dbReference type="OrthoDB" id="1917523at2759"/>
<reference evidence="4 5" key="1">
    <citation type="submission" date="2019-09" db="EMBL/GenBank/DDBJ databases">
        <title>A chromosome-level genome assembly of the Chinese tupelo Nyssa sinensis.</title>
        <authorList>
            <person name="Yang X."/>
            <person name="Kang M."/>
            <person name="Yang Y."/>
            <person name="Xiong H."/>
            <person name="Wang M."/>
            <person name="Zhang Z."/>
            <person name="Wang Z."/>
            <person name="Wu H."/>
            <person name="Ma T."/>
            <person name="Liu J."/>
            <person name="Xi Z."/>
        </authorList>
    </citation>
    <scope>NUCLEOTIDE SEQUENCE [LARGE SCALE GENOMIC DNA]</scope>
    <source>
        <strain evidence="4">J267</strain>
        <tissue evidence="4">Leaf</tissue>
    </source>
</reference>
<evidence type="ECO:0000313" key="4">
    <source>
        <dbReference type="EMBL" id="KAA8549482.1"/>
    </source>
</evidence>
<accession>A0A5J5C6A7</accession>
<dbReference type="PANTHER" id="PTHR31945">
    <property type="entry name" value="TRANSCRIPTION FACTOR SCREAM2-RELATED"/>
    <property type="match status" value="1"/>
</dbReference>
<keyword evidence="2" id="KW-0539">Nucleus</keyword>
<gene>
    <name evidence="4" type="ORF">F0562_001166</name>
</gene>
<dbReference type="GO" id="GO:0043565">
    <property type="term" value="F:sequence-specific DNA binding"/>
    <property type="evidence" value="ECO:0007669"/>
    <property type="project" value="TreeGrafter"/>
</dbReference>
<dbReference type="Pfam" id="PF22754">
    <property type="entry name" value="bHLH-TF_ACT-like_plant"/>
    <property type="match status" value="1"/>
</dbReference>
<keyword evidence="5" id="KW-1185">Reference proteome</keyword>
<dbReference type="PANTHER" id="PTHR31945:SF146">
    <property type="entry name" value="ACT DOMAIN-CONTAINING PROTEIN"/>
    <property type="match status" value="1"/>
</dbReference>
<sequence length="159" mass="17951">MVSKEHKRAATYKKIQLLRSITNSHAQTKTSIIIDASKFIEKLKQKVEKLYQNISAAKNSISQDPLPVQVKVEAQGKRFLISVVSERSCTGLLVFILETLEELSLVVHQARVSCSENFHLEAVVGYENQEEADQNIDAQGVRQAILQAIQKWKESSEQE</sequence>
<feature type="domain" description="Plant bHLH transcription factor ACT-like" evidence="3">
    <location>
        <begin position="69"/>
        <end position="150"/>
    </location>
</feature>
<proteinExistence type="predicted"/>
<dbReference type="AlphaFoldDB" id="A0A5J5C6A7"/>
<evidence type="ECO:0000256" key="2">
    <source>
        <dbReference type="ARBA" id="ARBA00023242"/>
    </source>
</evidence>
<dbReference type="Proteomes" id="UP000325577">
    <property type="component" value="Linkage Group LG0"/>
</dbReference>
<protein>
    <recommendedName>
        <fullName evidence="3">Plant bHLH transcription factor ACT-like domain-containing protein</fullName>
    </recommendedName>
</protein>
<dbReference type="GO" id="GO:0003700">
    <property type="term" value="F:DNA-binding transcription factor activity"/>
    <property type="evidence" value="ECO:0007669"/>
    <property type="project" value="TreeGrafter"/>
</dbReference>
<comment type="subcellular location">
    <subcellularLocation>
        <location evidence="1">Nucleus</location>
    </subcellularLocation>
</comment>
<name>A0A5J5C6A7_9ASTE</name>
<dbReference type="InterPro" id="IPR054502">
    <property type="entry name" value="bHLH-TF_ACT-like_plant"/>
</dbReference>
<organism evidence="4 5">
    <name type="scientific">Nyssa sinensis</name>
    <dbReference type="NCBI Taxonomy" id="561372"/>
    <lineage>
        <taxon>Eukaryota</taxon>
        <taxon>Viridiplantae</taxon>
        <taxon>Streptophyta</taxon>
        <taxon>Embryophyta</taxon>
        <taxon>Tracheophyta</taxon>
        <taxon>Spermatophyta</taxon>
        <taxon>Magnoliopsida</taxon>
        <taxon>eudicotyledons</taxon>
        <taxon>Gunneridae</taxon>
        <taxon>Pentapetalae</taxon>
        <taxon>asterids</taxon>
        <taxon>Cornales</taxon>
        <taxon>Nyssaceae</taxon>
        <taxon>Nyssa</taxon>
    </lineage>
</organism>
<dbReference type="InterPro" id="IPR051358">
    <property type="entry name" value="TF_AMS/ICE1/BHLH6-like"/>
</dbReference>
<evidence type="ECO:0000313" key="5">
    <source>
        <dbReference type="Proteomes" id="UP000325577"/>
    </source>
</evidence>